<dbReference type="InterPro" id="IPR015422">
    <property type="entry name" value="PyrdxlP-dep_Trfase_small"/>
</dbReference>
<sequence>MLNYEEIVSLDLKHVFQTYTRQPVALKSGSGSLLTDVTGRSYIDCVAGIASCGLGHCNPAVVDAIKLQAKTLMHVTNLYYTEIQAKLAEKITTISGMDRVFFCNSGTEAVEAALKLAIRTTGKKEFVATHNSFHGRTLGSLGITSKDQYRMPFEPRVKNVSFVPYNDSEEIRKAITDDTASVVIEPVQGEGGVNIPSINYLREVREICDEKDVLLILDEVQTGFGRTGKWFGCNHSKVKPDIMTLAKSIANGFPMGAMLASGRAADGFKRGDHASTFGGNPLACAACHATIDTIKKEKLVEASGSTGAYFLEKLGATSLDFVDLRGIGLMIGMEFVGGCNSLVERARQRGVLLNCTSEKVLRFIPALNITREQVDQVVAALDE</sequence>
<dbReference type="InterPro" id="IPR015421">
    <property type="entry name" value="PyrdxlP-dep_Trfase_major"/>
</dbReference>
<dbReference type="EMBL" id="CAJHIS010000010">
    <property type="protein sequence ID" value="CAD6493233.1"/>
    <property type="molecule type" value="Genomic_DNA"/>
</dbReference>
<dbReference type="InterPro" id="IPR005814">
    <property type="entry name" value="Aminotrans_3"/>
</dbReference>
<dbReference type="Proteomes" id="UP000634805">
    <property type="component" value="Unassembled WGS sequence"/>
</dbReference>
<keyword evidence="5 7" id="KW-0663">Pyridoxal phosphate</keyword>
<name>A0A811TC70_9EURY</name>
<keyword evidence="2 8" id="KW-0032">Aminotransferase</keyword>
<evidence type="ECO:0000256" key="7">
    <source>
        <dbReference type="RuleBase" id="RU003560"/>
    </source>
</evidence>
<evidence type="ECO:0000256" key="6">
    <source>
        <dbReference type="ARBA" id="ARBA00029440"/>
    </source>
</evidence>
<evidence type="ECO:0000256" key="2">
    <source>
        <dbReference type="ARBA" id="ARBA00022576"/>
    </source>
</evidence>
<evidence type="ECO:0000256" key="5">
    <source>
        <dbReference type="ARBA" id="ARBA00022898"/>
    </source>
</evidence>
<comment type="similarity">
    <text evidence="7">Belongs to the class-III pyridoxal-phosphate-dependent aminotransferase family.</text>
</comment>
<accession>A0A811TC70</accession>
<dbReference type="InterPro" id="IPR004636">
    <property type="entry name" value="AcOrn/SuccOrn_fam"/>
</dbReference>
<protein>
    <submittedName>
        <fullName evidence="8">[LysW]-aminoadipate semialdehyde/glutamate semialdehyde transaminase</fullName>
        <ecNumber evidence="8">2.6.1.-</ecNumber>
    </submittedName>
</protein>
<dbReference type="PIRSF" id="PIRSF000521">
    <property type="entry name" value="Transaminase_4ab_Lys_Orn"/>
    <property type="match status" value="1"/>
</dbReference>
<dbReference type="EC" id="2.6.1.-" evidence="8"/>
<dbReference type="PANTHER" id="PTHR11986">
    <property type="entry name" value="AMINOTRANSFERASE CLASS III"/>
    <property type="match status" value="1"/>
</dbReference>
<dbReference type="GO" id="GO:0030170">
    <property type="term" value="F:pyridoxal phosphate binding"/>
    <property type="evidence" value="ECO:0007669"/>
    <property type="project" value="InterPro"/>
</dbReference>
<dbReference type="GO" id="GO:0006526">
    <property type="term" value="P:L-arginine biosynthetic process"/>
    <property type="evidence" value="ECO:0007669"/>
    <property type="project" value="UniProtKB-ARBA"/>
</dbReference>
<keyword evidence="3" id="KW-0028">Amino-acid biosynthesis</keyword>
<reference evidence="8" key="1">
    <citation type="submission" date="2020-10" db="EMBL/GenBank/DDBJ databases">
        <authorList>
            <person name="Hahn C.J."/>
            <person name="Laso-Perez R."/>
            <person name="Vulcano F."/>
            <person name="Vaziourakis K.-M."/>
            <person name="Stokke R."/>
            <person name="Steen I.H."/>
            <person name="Teske A."/>
            <person name="Boetius A."/>
            <person name="Liebeke M."/>
            <person name="Amann R."/>
            <person name="Knittel K."/>
        </authorList>
    </citation>
    <scope>NUCLEOTIDE SEQUENCE</scope>
    <source>
        <strain evidence="8">Gfbio:e3339647-f889-4370-9287-4fb5cb688e4c:AG392D22_GoMArc1</strain>
    </source>
</reference>
<evidence type="ECO:0000313" key="9">
    <source>
        <dbReference type="Proteomes" id="UP000634805"/>
    </source>
</evidence>
<organism evidence="8 9">
    <name type="scientific">Candidatus Argoarchaeum ethanivorans</name>
    <dbReference type="NCBI Taxonomy" id="2608793"/>
    <lineage>
        <taxon>Archaea</taxon>
        <taxon>Methanobacteriati</taxon>
        <taxon>Methanobacteriota</taxon>
        <taxon>Stenosarchaea group</taxon>
        <taxon>Methanomicrobia</taxon>
        <taxon>Methanosarcinales</taxon>
        <taxon>Methanosarcinales incertae sedis</taxon>
        <taxon>GOM Arc I cluster</taxon>
        <taxon>Candidatus Argoarchaeum</taxon>
    </lineage>
</organism>
<gene>
    <name evidence="8" type="primary">lysJ</name>
    <name evidence="8" type="ORF">EMLJLAPB_00487</name>
</gene>
<dbReference type="SUPFAM" id="SSF53383">
    <property type="entry name" value="PLP-dependent transferases"/>
    <property type="match status" value="1"/>
</dbReference>
<dbReference type="Gene3D" id="3.90.1150.10">
    <property type="entry name" value="Aspartate Aminotransferase, domain 1"/>
    <property type="match status" value="1"/>
</dbReference>
<evidence type="ECO:0000256" key="4">
    <source>
        <dbReference type="ARBA" id="ARBA00022679"/>
    </source>
</evidence>
<dbReference type="Pfam" id="PF00202">
    <property type="entry name" value="Aminotran_3"/>
    <property type="match status" value="1"/>
</dbReference>
<dbReference type="NCBIfam" id="NF002325">
    <property type="entry name" value="PRK01278.1"/>
    <property type="match status" value="1"/>
</dbReference>
<dbReference type="CDD" id="cd00610">
    <property type="entry name" value="OAT_like"/>
    <property type="match status" value="1"/>
</dbReference>
<evidence type="ECO:0000256" key="3">
    <source>
        <dbReference type="ARBA" id="ARBA00022605"/>
    </source>
</evidence>
<comment type="pathway">
    <text evidence="6">Amino-acid biosynthesis.</text>
</comment>
<dbReference type="FunFam" id="3.40.640.10:FF:000004">
    <property type="entry name" value="Acetylornithine aminotransferase"/>
    <property type="match status" value="1"/>
</dbReference>
<comment type="caution">
    <text evidence="8">The sequence shown here is derived from an EMBL/GenBank/DDBJ whole genome shotgun (WGS) entry which is preliminary data.</text>
</comment>
<evidence type="ECO:0000313" key="8">
    <source>
        <dbReference type="EMBL" id="CAD6493233.1"/>
    </source>
</evidence>
<evidence type="ECO:0000256" key="1">
    <source>
        <dbReference type="ARBA" id="ARBA00001933"/>
    </source>
</evidence>
<dbReference type="PANTHER" id="PTHR11986:SF79">
    <property type="entry name" value="ACETYLORNITHINE AMINOTRANSFERASE, MITOCHONDRIAL"/>
    <property type="match status" value="1"/>
</dbReference>
<keyword evidence="4 8" id="KW-0808">Transferase</keyword>
<dbReference type="InterPro" id="IPR049704">
    <property type="entry name" value="Aminotrans_3_PPA_site"/>
</dbReference>
<dbReference type="GO" id="GO:0042802">
    <property type="term" value="F:identical protein binding"/>
    <property type="evidence" value="ECO:0007669"/>
    <property type="project" value="TreeGrafter"/>
</dbReference>
<dbReference type="InterPro" id="IPR050103">
    <property type="entry name" value="Class-III_PLP-dep_AT"/>
</dbReference>
<proteinExistence type="inferred from homology"/>
<dbReference type="AlphaFoldDB" id="A0A811TC70"/>
<comment type="cofactor">
    <cofactor evidence="1">
        <name>pyridoxal 5'-phosphate</name>
        <dbReference type="ChEBI" id="CHEBI:597326"/>
    </cofactor>
</comment>
<dbReference type="PROSITE" id="PS00600">
    <property type="entry name" value="AA_TRANSFER_CLASS_3"/>
    <property type="match status" value="1"/>
</dbReference>
<dbReference type="NCBIfam" id="TIGR00707">
    <property type="entry name" value="argD"/>
    <property type="match status" value="1"/>
</dbReference>
<dbReference type="InterPro" id="IPR015424">
    <property type="entry name" value="PyrdxlP-dep_Trfase"/>
</dbReference>
<dbReference type="Gene3D" id="3.40.640.10">
    <property type="entry name" value="Type I PLP-dependent aspartate aminotransferase-like (Major domain)"/>
    <property type="match status" value="1"/>
</dbReference>
<dbReference type="GO" id="GO:0008483">
    <property type="term" value="F:transaminase activity"/>
    <property type="evidence" value="ECO:0007669"/>
    <property type="project" value="UniProtKB-KW"/>
</dbReference>